<dbReference type="PANTHER" id="PTHR45631:SF21">
    <property type="entry name" value="PROTEIN KINASE DOMAIN-CONTAINING PROTEIN"/>
    <property type="match status" value="1"/>
</dbReference>
<keyword evidence="2" id="KW-0812">Transmembrane</keyword>
<dbReference type="Proteomes" id="UP000652761">
    <property type="component" value="Unassembled WGS sequence"/>
</dbReference>
<comment type="caution">
    <text evidence="5">The sequence shown here is derived from an EMBL/GenBank/DDBJ whole genome shotgun (WGS) entry which is preliminary data.</text>
</comment>
<dbReference type="Pfam" id="PF11721">
    <property type="entry name" value="Malectin"/>
    <property type="match status" value="1"/>
</dbReference>
<organism evidence="5 6">
    <name type="scientific">Colocasia esculenta</name>
    <name type="common">Wild taro</name>
    <name type="synonym">Arum esculentum</name>
    <dbReference type="NCBI Taxonomy" id="4460"/>
    <lineage>
        <taxon>Eukaryota</taxon>
        <taxon>Viridiplantae</taxon>
        <taxon>Streptophyta</taxon>
        <taxon>Embryophyta</taxon>
        <taxon>Tracheophyta</taxon>
        <taxon>Spermatophyta</taxon>
        <taxon>Magnoliopsida</taxon>
        <taxon>Liliopsida</taxon>
        <taxon>Araceae</taxon>
        <taxon>Aroideae</taxon>
        <taxon>Colocasieae</taxon>
        <taxon>Colocasia</taxon>
    </lineage>
</organism>
<dbReference type="AlphaFoldDB" id="A0A843VT01"/>
<feature type="domain" description="Malectin" evidence="3">
    <location>
        <begin position="201"/>
        <end position="287"/>
    </location>
</feature>
<comment type="subcellular location">
    <subcellularLocation>
        <location evidence="1">Membrane</location>
        <topology evidence="1">Single-pass membrane protein</topology>
    </subcellularLocation>
</comment>
<dbReference type="OrthoDB" id="1882297at2759"/>
<feature type="transmembrane region" description="Helical" evidence="2">
    <location>
        <begin position="225"/>
        <end position="249"/>
    </location>
</feature>
<keyword evidence="2" id="KW-1133">Transmembrane helix</keyword>
<evidence type="ECO:0000256" key="2">
    <source>
        <dbReference type="SAM" id="Phobius"/>
    </source>
</evidence>
<feature type="domain" description="Malectin-like" evidence="4">
    <location>
        <begin position="46"/>
        <end position="175"/>
    </location>
</feature>
<dbReference type="PANTHER" id="PTHR45631">
    <property type="entry name" value="OS07G0107800 PROTEIN-RELATED"/>
    <property type="match status" value="1"/>
</dbReference>
<evidence type="ECO:0000259" key="3">
    <source>
        <dbReference type="Pfam" id="PF11721"/>
    </source>
</evidence>
<reference evidence="5" key="1">
    <citation type="submission" date="2017-07" db="EMBL/GenBank/DDBJ databases">
        <title>Taro Niue Genome Assembly and Annotation.</title>
        <authorList>
            <person name="Atibalentja N."/>
            <person name="Keating K."/>
            <person name="Fields C.J."/>
        </authorList>
    </citation>
    <scope>NUCLEOTIDE SEQUENCE</scope>
    <source>
        <strain evidence="5">Niue_2</strain>
        <tissue evidence="5">Leaf</tissue>
    </source>
</reference>
<dbReference type="GO" id="GO:0016020">
    <property type="term" value="C:membrane"/>
    <property type="evidence" value="ECO:0007669"/>
    <property type="project" value="UniProtKB-SubCell"/>
</dbReference>
<dbReference type="EMBL" id="NMUH01002039">
    <property type="protein sequence ID" value="MQL97367.1"/>
    <property type="molecule type" value="Genomic_DNA"/>
</dbReference>
<dbReference type="Gene3D" id="2.60.120.430">
    <property type="entry name" value="Galactose-binding lectin"/>
    <property type="match status" value="1"/>
</dbReference>
<keyword evidence="2" id="KW-0472">Membrane</keyword>
<gene>
    <name evidence="5" type="ORF">Taro_030061</name>
</gene>
<evidence type="ECO:0008006" key="7">
    <source>
        <dbReference type="Google" id="ProtNLM"/>
    </source>
</evidence>
<keyword evidence="6" id="KW-1185">Reference proteome</keyword>
<accession>A0A843VT01</accession>
<protein>
    <recommendedName>
        <fullName evidence="7">Malectin-like domain-containing protein</fullName>
    </recommendedName>
</protein>
<dbReference type="Pfam" id="PF12819">
    <property type="entry name" value="Malectin_like"/>
    <property type="match status" value="1"/>
</dbReference>
<evidence type="ECO:0000313" key="6">
    <source>
        <dbReference type="Proteomes" id="UP000652761"/>
    </source>
</evidence>
<evidence type="ECO:0000259" key="4">
    <source>
        <dbReference type="Pfam" id="PF12819"/>
    </source>
</evidence>
<evidence type="ECO:0000313" key="5">
    <source>
        <dbReference type="EMBL" id="MQL97367.1"/>
    </source>
</evidence>
<dbReference type="InterPro" id="IPR021720">
    <property type="entry name" value="Malectin_dom"/>
</dbReference>
<name>A0A843VT01_COLES</name>
<proteinExistence type="predicted"/>
<dbReference type="InterPro" id="IPR024788">
    <property type="entry name" value="Malectin-like_Carb-bd_dom"/>
</dbReference>
<evidence type="ECO:0000256" key="1">
    <source>
        <dbReference type="ARBA" id="ARBA00004167"/>
    </source>
</evidence>
<sequence length="369" mass="40006">MVSVVSPLIRLLDVAASFAIYGHLLALLACRSMTPSAAQPGFLSLSCGGGTANFIGPPGLSWIPDSGYVGSGNTSTVNFPDGSSSASLQVPLRFFPSSLPSARNCYRLPVPNATLVLVRAYFYYKDYDGNGSPPIFQVSLGTAVSAIVNLTKSDPWSEEFVWPVNKDTLSLCLLPVVDASFNIELPLNISGLKESPPLSVLQTGRILARKSILTYYFPLDKMGDYYVVLYFAGILPVFSVFDIIINGALVTSNCTVKRKEANTVFHLAVNVNDLNITLRNVSFYPQISALEIYEAVEIPLECSSTTVSALEVIQQSTGFDLGWQDDPCSPIPWRHIGCRGNRVTSLNLSFNELTSFGSDFVGMLSLQIL</sequence>